<dbReference type="Pfam" id="PF07690">
    <property type="entry name" value="MFS_1"/>
    <property type="match status" value="1"/>
</dbReference>
<organism evidence="8 9">
    <name type="scientific">Paenibacillus agri</name>
    <dbReference type="NCBI Taxonomy" id="2744309"/>
    <lineage>
        <taxon>Bacteria</taxon>
        <taxon>Bacillati</taxon>
        <taxon>Bacillota</taxon>
        <taxon>Bacilli</taxon>
        <taxon>Bacillales</taxon>
        <taxon>Paenibacillaceae</taxon>
        <taxon>Paenibacillus</taxon>
    </lineage>
</organism>
<dbReference type="Gene3D" id="1.20.1250.20">
    <property type="entry name" value="MFS general substrate transporter like domains"/>
    <property type="match status" value="2"/>
</dbReference>
<sequence>MDHKLTVKQIKLWRIAIYVIFALPGFAISSWISRTPTIRDALGASTSQMGLIILGLSVGSFIGLLTAGHLVAHKGGRLIIASGLSLSCIGLFAVGIGGSWINSSITVFLGLAIYGFGHGICGVAMNVEGTAIERAVQQSILTSFHAAYSFGMLLGALAGASAIKLGISVPIHMGFAIAIIIVLAFYFCRHIPEGTGKEIGADVTEPPVSAKERMAVWKERRTILIGIIVLGMAFAEGSANDWIPLIMVDGYNVTPALGSIAYSLFVAAMTIFRITGGFLLNRFGRVAILRFSSISAIMGLLIVIFGQSYQFAIVGVVFWGIGAACGFPVGMSAAGDDPRGVAARVSVVSTLGYLASLAGPPLIGLIGESVGLLRALMIILIAVNVAGLLSQAARPIGATGKTQDLK</sequence>
<keyword evidence="5 6" id="KW-0472">Membrane</keyword>
<feature type="transmembrane region" description="Helical" evidence="6">
    <location>
        <begin position="311"/>
        <end position="329"/>
    </location>
</feature>
<evidence type="ECO:0000256" key="2">
    <source>
        <dbReference type="ARBA" id="ARBA00022448"/>
    </source>
</evidence>
<evidence type="ECO:0000313" key="9">
    <source>
        <dbReference type="Proteomes" id="UP000564806"/>
    </source>
</evidence>
<dbReference type="PROSITE" id="PS50850">
    <property type="entry name" value="MFS"/>
    <property type="match status" value="1"/>
</dbReference>
<name>A0A850ECP4_9BACL</name>
<feature type="transmembrane region" description="Helical" evidence="6">
    <location>
        <begin position="169"/>
        <end position="188"/>
    </location>
</feature>
<feature type="transmembrane region" description="Helical" evidence="6">
    <location>
        <begin position="287"/>
        <end position="305"/>
    </location>
</feature>
<dbReference type="AlphaFoldDB" id="A0A850ECP4"/>
<dbReference type="InterPro" id="IPR020846">
    <property type="entry name" value="MFS_dom"/>
</dbReference>
<evidence type="ECO:0000256" key="1">
    <source>
        <dbReference type="ARBA" id="ARBA00004651"/>
    </source>
</evidence>
<proteinExistence type="predicted"/>
<dbReference type="PANTHER" id="PTHR23514:SF13">
    <property type="entry name" value="INNER MEMBRANE PROTEIN YBJJ"/>
    <property type="match status" value="1"/>
</dbReference>
<dbReference type="InterPro" id="IPR036259">
    <property type="entry name" value="MFS_trans_sf"/>
</dbReference>
<keyword evidence="3 6" id="KW-0812">Transmembrane</keyword>
<evidence type="ECO:0000256" key="6">
    <source>
        <dbReference type="SAM" id="Phobius"/>
    </source>
</evidence>
<dbReference type="GO" id="GO:0005886">
    <property type="term" value="C:plasma membrane"/>
    <property type="evidence" value="ECO:0007669"/>
    <property type="project" value="UniProtKB-SubCell"/>
</dbReference>
<dbReference type="GO" id="GO:0022857">
    <property type="term" value="F:transmembrane transporter activity"/>
    <property type="evidence" value="ECO:0007669"/>
    <property type="project" value="InterPro"/>
</dbReference>
<dbReference type="SUPFAM" id="SSF103473">
    <property type="entry name" value="MFS general substrate transporter"/>
    <property type="match status" value="1"/>
</dbReference>
<dbReference type="PANTHER" id="PTHR23514">
    <property type="entry name" value="BYPASS OF STOP CODON PROTEIN 6"/>
    <property type="match status" value="1"/>
</dbReference>
<dbReference type="InterPro" id="IPR011701">
    <property type="entry name" value="MFS"/>
</dbReference>
<dbReference type="RefSeq" id="WP_175369717.1">
    <property type="nucleotide sequence ID" value="NZ_JABWCS010000172.1"/>
</dbReference>
<evidence type="ECO:0000313" key="8">
    <source>
        <dbReference type="EMBL" id="NUU59003.1"/>
    </source>
</evidence>
<dbReference type="InterPro" id="IPR051788">
    <property type="entry name" value="MFS_Transporter"/>
</dbReference>
<feature type="transmembrane region" description="Helical" evidence="6">
    <location>
        <begin position="52"/>
        <end position="71"/>
    </location>
</feature>
<keyword evidence="2" id="KW-0813">Transport</keyword>
<feature type="transmembrane region" description="Helical" evidence="6">
    <location>
        <begin position="222"/>
        <end position="239"/>
    </location>
</feature>
<feature type="domain" description="Major facilitator superfamily (MFS) profile" evidence="7">
    <location>
        <begin position="13"/>
        <end position="394"/>
    </location>
</feature>
<dbReference type="Proteomes" id="UP000564806">
    <property type="component" value="Unassembled WGS sequence"/>
</dbReference>
<dbReference type="EMBL" id="JABWCS010000172">
    <property type="protein sequence ID" value="NUU59003.1"/>
    <property type="molecule type" value="Genomic_DNA"/>
</dbReference>
<accession>A0A850ECP4</accession>
<feature type="transmembrane region" description="Helical" evidence="6">
    <location>
        <begin position="78"/>
        <end position="101"/>
    </location>
</feature>
<feature type="transmembrane region" description="Helical" evidence="6">
    <location>
        <begin position="107"/>
        <end position="127"/>
    </location>
</feature>
<reference evidence="8" key="1">
    <citation type="submission" date="2020-06" db="EMBL/GenBank/DDBJ databases">
        <title>Paenibacillus sp. nov., isolated from soil.</title>
        <authorList>
            <person name="Seo Y.L."/>
        </authorList>
    </citation>
    <scope>NUCLEOTIDE SEQUENCE [LARGE SCALE GENOMIC DNA]</scope>
    <source>
        <strain evidence="8">JW14</strain>
    </source>
</reference>
<feature type="transmembrane region" description="Helical" evidence="6">
    <location>
        <begin position="259"/>
        <end position="280"/>
    </location>
</feature>
<evidence type="ECO:0000259" key="7">
    <source>
        <dbReference type="PROSITE" id="PS50850"/>
    </source>
</evidence>
<dbReference type="CDD" id="cd17393">
    <property type="entry name" value="MFS_MosC_like"/>
    <property type="match status" value="1"/>
</dbReference>
<feature type="transmembrane region" description="Helical" evidence="6">
    <location>
        <begin position="139"/>
        <end position="163"/>
    </location>
</feature>
<evidence type="ECO:0000256" key="3">
    <source>
        <dbReference type="ARBA" id="ARBA00022692"/>
    </source>
</evidence>
<evidence type="ECO:0000256" key="4">
    <source>
        <dbReference type="ARBA" id="ARBA00022989"/>
    </source>
</evidence>
<feature type="transmembrane region" description="Helical" evidence="6">
    <location>
        <begin position="341"/>
        <end position="359"/>
    </location>
</feature>
<gene>
    <name evidence="8" type="ORF">HPT30_01145</name>
</gene>
<comment type="caution">
    <text evidence="8">The sequence shown here is derived from an EMBL/GenBank/DDBJ whole genome shotgun (WGS) entry which is preliminary data.</text>
</comment>
<keyword evidence="9" id="KW-1185">Reference proteome</keyword>
<evidence type="ECO:0000256" key="5">
    <source>
        <dbReference type="ARBA" id="ARBA00023136"/>
    </source>
</evidence>
<protein>
    <submittedName>
        <fullName evidence="8">MFS transporter</fullName>
    </submittedName>
</protein>
<keyword evidence="4 6" id="KW-1133">Transmembrane helix</keyword>
<comment type="subcellular location">
    <subcellularLocation>
        <location evidence="1">Cell membrane</location>
        <topology evidence="1">Multi-pass membrane protein</topology>
    </subcellularLocation>
</comment>
<feature type="transmembrane region" description="Helical" evidence="6">
    <location>
        <begin position="12"/>
        <end position="32"/>
    </location>
</feature>
<feature type="transmembrane region" description="Helical" evidence="6">
    <location>
        <begin position="371"/>
        <end position="389"/>
    </location>
</feature>